<accession>A0A382RSX4</accession>
<reference evidence="2" key="1">
    <citation type="submission" date="2018-05" db="EMBL/GenBank/DDBJ databases">
        <authorList>
            <person name="Lanie J.A."/>
            <person name="Ng W.-L."/>
            <person name="Kazmierczak K.M."/>
            <person name="Andrzejewski T.M."/>
            <person name="Davidsen T.M."/>
            <person name="Wayne K.J."/>
            <person name="Tettelin H."/>
            <person name="Glass J.I."/>
            <person name="Rusch D."/>
            <person name="Podicherti R."/>
            <person name="Tsui H.-C.T."/>
            <person name="Winkler M.E."/>
        </authorList>
    </citation>
    <scope>NUCLEOTIDE SEQUENCE</scope>
</reference>
<keyword evidence="1" id="KW-1133">Transmembrane helix</keyword>
<keyword evidence="1" id="KW-0812">Transmembrane</keyword>
<evidence type="ECO:0000313" key="2">
    <source>
        <dbReference type="EMBL" id="SVD00058.1"/>
    </source>
</evidence>
<dbReference type="AlphaFoldDB" id="A0A382RSX4"/>
<dbReference type="EMBL" id="UINC01123532">
    <property type="protein sequence ID" value="SVD00058.1"/>
    <property type="molecule type" value="Genomic_DNA"/>
</dbReference>
<gene>
    <name evidence="2" type="ORF">METZ01_LOCUS352912</name>
</gene>
<proteinExistence type="predicted"/>
<feature type="transmembrane region" description="Helical" evidence="1">
    <location>
        <begin position="6"/>
        <end position="25"/>
    </location>
</feature>
<keyword evidence="1" id="KW-0472">Membrane</keyword>
<protein>
    <submittedName>
        <fullName evidence="2">Uncharacterized protein</fullName>
    </submittedName>
</protein>
<sequence length="38" mass="4638">MDSFWIIFPLLPLVVIWVIWKVFLFKGLRWLQETSAED</sequence>
<evidence type="ECO:0000256" key="1">
    <source>
        <dbReference type="SAM" id="Phobius"/>
    </source>
</evidence>
<name>A0A382RSX4_9ZZZZ</name>
<organism evidence="2">
    <name type="scientific">marine metagenome</name>
    <dbReference type="NCBI Taxonomy" id="408172"/>
    <lineage>
        <taxon>unclassified sequences</taxon>
        <taxon>metagenomes</taxon>
        <taxon>ecological metagenomes</taxon>
    </lineage>
</organism>